<evidence type="ECO:0000313" key="2">
    <source>
        <dbReference type="EMBL" id="AXE19796.1"/>
    </source>
</evidence>
<dbReference type="OrthoDB" id="948508at2"/>
<evidence type="ECO:0000313" key="3">
    <source>
        <dbReference type="Proteomes" id="UP000251993"/>
    </source>
</evidence>
<dbReference type="RefSeq" id="WP_114068564.1">
    <property type="nucleotide sequence ID" value="NZ_CP030850.1"/>
</dbReference>
<accession>A0A344TMC5</accession>
<dbReference type="Proteomes" id="UP000251993">
    <property type="component" value="Chromosome"/>
</dbReference>
<gene>
    <name evidence="2" type="ORF">DR864_19640</name>
</gene>
<feature type="signal peptide" evidence="1">
    <location>
        <begin position="1"/>
        <end position="20"/>
    </location>
</feature>
<organism evidence="2 3">
    <name type="scientific">Runella rosea</name>
    <dbReference type="NCBI Taxonomy" id="2259595"/>
    <lineage>
        <taxon>Bacteria</taxon>
        <taxon>Pseudomonadati</taxon>
        <taxon>Bacteroidota</taxon>
        <taxon>Cytophagia</taxon>
        <taxon>Cytophagales</taxon>
        <taxon>Spirosomataceae</taxon>
        <taxon>Runella</taxon>
    </lineage>
</organism>
<evidence type="ECO:0000256" key="1">
    <source>
        <dbReference type="SAM" id="SignalP"/>
    </source>
</evidence>
<dbReference type="PROSITE" id="PS51257">
    <property type="entry name" value="PROKAR_LIPOPROTEIN"/>
    <property type="match status" value="1"/>
</dbReference>
<name>A0A344TMC5_9BACT</name>
<proteinExistence type="predicted"/>
<feature type="chain" id="PRO_5016691048" description="Lipocalin-like domain-containing protein" evidence="1">
    <location>
        <begin position="21"/>
        <end position="158"/>
    </location>
</feature>
<reference evidence="2 3" key="1">
    <citation type="submission" date="2018-07" db="EMBL/GenBank/DDBJ databases">
        <title>Genome sequencing of Runella.</title>
        <authorList>
            <person name="Baek M.-G."/>
            <person name="Yi H."/>
        </authorList>
    </citation>
    <scope>NUCLEOTIDE SEQUENCE [LARGE SCALE GENOMIC DNA]</scope>
    <source>
        <strain evidence="2 3">HYN0085</strain>
    </source>
</reference>
<dbReference type="AlphaFoldDB" id="A0A344TMC5"/>
<dbReference type="EMBL" id="CP030850">
    <property type="protein sequence ID" value="AXE19796.1"/>
    <property type="molecule type" value="Genomic_DNA"/>
</dbReference>
<sequence>MKKITAYVVLISVFILNSGAGCSDKKEEPEPEYVKLLVGGRWDVYKTYSVSASDKITLTIKDGYLGYKFYADGSMDGCFQQTCEKQGRWSYKVKNAAAGTGELTLYNDNKDIAEVYGDQLTGHLEILSDNEIVWIVNGSPFVGNTDYSLVRWYMKRTQ</sequence>
<keyword evidence="1" id="KW-0732">Signal</keyword>
<dbReference type="KEGG" id="run:DR864_19640"/>
<evidence type="ECO:0008006" key="4">
    <source>
        <dbReference type="Google" id="ProtNLM"/>
    </source>
</evidence>
<protein>
    <recommendedName>
        <fullName evidence="4">Lipocalin-like domain-containing protein</fullName>
    </recommendedName>
</protein>
<keyword evidence="3" id="KW-1185">Reference proteome</keyword>